<dbReference type="GO" id="GO:0000155">
    <property type="term" value="F:phosphorelay sensor kinase activity"/>
    <property type="evidence" value="ECO:0007669"/>
    <property type="project" value="InterPro"/>
</dbReference>
<dbReference type="EMBL" id="CAQJ01000017">
    <property type="protein sequence ID" value="CCQ89668.1"/>
    <property type="molecule type" value="Genomic_DNA"/>
</dbReference>
<accession>M1YWM2</accession>
<organism evidence="8 9">
    <name type="scientific">Nitrospina gracilis (strain 3/211)</name>
    <dbReference type="NCBI Taxonomy" id="1266370"/>
    <lineage>
        <taxon>Bacteria</taxon>
        <taxon>Pseudomonadati</taxon>
        <taxon>Nitrospinota/Tectimicrobiota group</taxon>
        <taxon>Nitrospinota</taxon>
        <taxon>Nitrospinia</taxon>
        <taxon>Nitrospinales</taxon>
        <taxon>Nitrospinaceae</taxon>
        <taxon>Nitrospina</taxon>
    </lineage>
</organism>
<evidence type="ECO:0000313" key="9">
    <source>
        <dbReference type="Proteomes" id="UP000011704"/>
    </source>
</evidence>
<dbReference type="SUPFAM" id="SSF55781">
    <property type="entry name" value="GAF domain-like"/>
    <property type="match status" value="1"/>
</dbReference>
<name>M1YWM2_NITG3</name>
<keyword evidence="4 8" id="KW-0808">Transferase</keyword>
<dbReference type="InterPro" id="IPR036097">
    <property type="entry name" value="HisK_dim/P_sf"/>
</dbReference>
<dbReference type="Gene3D" id="3.30.565.10">
    <property type="entry name" value="Histidine kinase-like ATPase, C-terminal domain"/>
    <property type="match status" value="1"/>
</dbReference>
<dbReference type="InterPro" id="IPR003661">
    <property type="entry name" value="HisK_dim/P_dom"/>
</dbReference>
<dbReference type="HOGENOM" id="CLU_637398_0_0_0"/>
<dbReference type="PANTHER" id="PTHR43711">
    <property type="entry name" value="TWO-COMPONENT HISTIDINE KINASE"/>
    <property type="match status" value="1"/>
</dbReference>
<dbReference type="InterPro" id="IPR036890">
    <property type="entry name" value="HATPase_C_sf"/>
</dbReference>
<evidence type="ECO:0000256" key="3">
    <source>
        <dbReference type="ARBA" id="ARBA00022553"/>
    </source>
</evidence>
<dbReference type="InterPro" id="IPR005467">
    <property type="entry name" value="His_kinase_dom"/>
</dbReference>
<evidence type="ECO:0000256" key="5">
    <source>
        <dbReference type="ARBA" id="ARBA00022777"/>
    </source>
</evidence>
<sequence length="351" mass="39652">MLRLLVKIGKFPNGFLKDLKEIPFYNIPYGRCFTSGEMVVRDWCMFYPRKTGPFGSENQYGSYIVPLKSRNETVGVLFLYTPEIPPCYEGSREILLSIAALMGSAIKHRQYEKEIQKQNKQLKMFNFLKNRFLGIASHDLRNPIYLVLTYCSILAEGSFGKLNDRQGKIIDKIIYSGEYMRDLLSNLLDISKIESGSFHLEKKPVNFNYLVQSQVEMNQQLADKKRIRLEFIPDELPDVDVDKCSMIQVVDNLVGNAIKFSPPGSRVIVSTRKNGNGMRFSVEDEGPGLDKQESALAFEEFQTLSAKPTGGEKATGLGLAISNKIINLHGGEIGVESEKEKGSNFYFDLPL</sequence>
<reference evidence="8 9" key="1">
    <citation type="journal article" date="2013" name="Front. Microbiol.">
        <title>The genome of Nitrospina gracilis illuminates the metabolism and evolution of the major marine nitrite oxidizer.</title>
        <authorList>
            <person name="Luecker S."/>
            <person name="Nowka B."/>
            <person name="Rattei T."/>
            <person name="Spieck E."/>
            <person name="and Daims H."/>
        </authorList>
    </citation>
    <scope>NUCLEOTIDE SEQUENCE [LARGE SCALE GENOMIC DNA]</scope>
    <source>
        <strain evidence="8 9">3/211</strain>
    </source>
</reference>
<keyword evidence="3" id="KW-0597">Phosphoprotein</keyword>
<dbReference type="SMART" id="SM00388">
    <property type="entry name" value="HisKA"/>
    <property type="match status" value="1"/>
</dbReference>
<feature type="domain" description="Histidine kinase" evidence="7">
    <location>
        <begin position="135"/>
        <end position="351"/>
    </location>
</feature>
<dbReference type="InterPro" id="IPR050736">
    <property type="entry name" value="Sensor_HK_Regulatory"/>
</dbReference>
<dbReference type="PRINTS" id="PR00344">
    <property type="entry name" value="BCTRLSENSOR"/>
</dbReference>
<dbReference type="STRING" id="1266370.NITGR_150036"/>
<dbReference type="InterPro" id="IPR003594">
    <property type="entry name" value="HATPase_dom"/>
</dbReference>
<dbReference type="PROSITE" id="PS50109">
    <property type="entry name" value="HIS_KIN"/>
    <property type="match status" value="1"/>
</dbReference>
<dbReference type="CDD" id="cd00075">
    <property type="entry name" value="HATPase"/>
    <property type="match status" value="1"/>
</dbReference>
<proteinExistence type="predicted"/>
<dbReference type="Gene3D" id="1.10.287.130">
    <property type="match status" value="1"/>
</dbReference>
<keyword evidence="6" id="KW-0902">Two-component regulatory system</keyword>
<dbReference type="SUPFAM" id="SSF55874">
    <property type="entry name" value="ATPase domain of HSP90 chaperone/DNA topoisomerase II/histidine kinase"/>
    <property type="match status" value="1"/>
</dbReference>
<comment type="catalytic activity">
    <reaction evidence="1">
        <text>ATP + protein L-histidine = ADP + protein N-phospho-L-histidine.</text>
        <dbReference type="EC" id="2.7.13.3"/>
    </reaction>
</comment>
<evidence type="ECO:0000259" key="7">
    <source>
        <dbReference type="PROSITE" id="PS50109"/>
    </source>
</evidence>
<dbReference type="Pfam" id="PF02518">
    <property type="entry name" value="HATPase_c"/>
    <property type="match status" value="1"/>
</dbReference>
<gene>
    <name evidence="8" type="ORF">NITGR_150036</name>
</gene>
<dbReference type="Pfam" id="PF00512">
    <property type="entry name" value="HisKA"/>
    <property type="match status" value="1"/>
</dbReference>
<comment type="caution">
    <text evidence="8">The sequence shown here is derived from an EMBL/GenBank/DDBJ whole genome shotgun (WGS) entry which is preliminary data.</text>
</comment>
<dbReference type="AlphaFoldDB" id="M1YWM2"/>
<dbReference type="CDD" id="cd00082">
    <property type="entry name" value="HisKA"/>
    <property type="match status" value="1"/>
</dbReference>
<dbReference type="InterPro" id="IPR029016">
    <property type="entry name" value="GAF-like_dom_sf"/>
</dbReference>
<evidence type="ECO:0000256" key="4">
    <source>
        <dbReference type="ARBA" id="ARBA00022679"/>
    </source>
</evidence>
<keyword evidence="5 8" id="KW-0418">Kinase</keyword>
<dbReference type="SMART" id="SM00387">
    <property type="entry name" value="HATPase_c"/>
    <property type="match status" value="1"/>
</dbReference>
<dbReference type="InterPro" id="IPR004358">
    <property type="entry name" value="Sig_transdc_His_kin-like_C"/>
</dbReference>
<dbReference type="Proteomes" id="UP000011704">
    <property type="component" value="Unassembled WGS sequence"/>
</dbReference>
<dbReference type="EC" id="2.7.13.3" evidence="2"/>
<dbReference type="SUPFAM" id="SSF47384">
    <property type="entry name" value="Homodimeric domain of signal transducing histidine kinase"/>
    <property type="match status" value="1"/>
</dbReference>
<dbReference type="Gene3D" id="3.30.450.40">
    <property type="match status" value="1"/>
</dbReference>
<keyword evidence="9" id="KW-1185">Reference proteome</keyword>
<evidence type="ECO:0000256" key="1">
    <source>
        <dbReference type="ARBA" id="ARBA00000085"/>
    </source>
</evidence>
<evidence type="ECO:0000256" key="6">
    <source>
        <dbReference type="ARBA" id="ARBA00023012"/>
    </source>
</evidence>
<dbReference type="FunFam" id="3.30.565.10:FF:000006">
    <property type="entry name" value="Sensor histidine kinase WalK"/>
    <property type="match status" value="1"/>
</dbReference>
<protein>
    <recommendedName>
        <fullName evidence="2">histidine kinase</fullName>
        <ecNumber evidence="2">2.7.13.3</ecNumber>
    </recommendedName>
</protein>
<evidence type="ECO:0000313" key="8">
    <source>
        <dbReference type="EMBL" id="CCQ89668.1"/>
    </source>
</evidence>
<evidence type="ECO:0000256" key="2">
    <source>
        <dbReference type="ARBA" id="ARBA00012438"/>
    </source>
</evidence>
<dbReference type="InParanoid" id="M1YWM2"/>
<dbReference type="PANTHER" id="PTHR43711:SF31">
    <property type="entry name" value="HISTIDINE KINASE"/>
    <property type="match status" value="1"/>
</dbReference>